<dbReference type="AlphaFoldDB" id="A0A832XHL3"/>
<protein>
    <submittedName>
        <fullName evidence="2">DUF2073 domain-containing protein</fullName>
    </submittedName>
</protein>
<sequence length="144" mass="15856">MAKARKKPLKKKKIVKRKSRSSKKSLKIDFISMSKLKGDTIEAKIDIILDKVKIGHVVILDEALSPDEEAHLVTETMEGINEEFSGIEFCSLPRQSGKARMLLSRVAKLLGIEMTSPGVTLVGPSTIISDIKRDLGAFHVSAEL</sequence>
<dbReference type="Pfam" id="PF09846">
    <property type="entry name" value="OapB"/>
    <property type="match status" value="1"/>
</dbReference>
<dbReference type="Proteomes" id="UP000604391">
    <property type="component" value="Unassembled WGS sequence"/>
</dbReference>
<organism evidence="2 3">
    <name type="scientific">Candidatus Undinarchaeum marinum</name>
    <dbReference type="NCBI Taxonomy" id="2756141"/>
    <lineage>
        <taxon>Archaea</taxon>
        <taxon>Candidatus Undinarchaeota</taxon>
        <taxon>Candidatus Undinarchaeia</taxon>
        <taxon>Candidatus Undinarchaeales</taxon>
        <taxon>Candidatus Undinarchaeaceae</taxon>
        <taxon>Candidatus Undinarchaeum</taxon>
    </lineage>
</organism>
<keyword evidence="3" id="KW-1185">Reference proteome</keyword>
<evidence type="ECO:0000256" key="1">
    <source>
        <dbReference type="SAM" id="MobiDB-lite"/>
    </source>
</evidence>
<proteinExistence type="predicted"/>
<gene>
    <name evidence="2" type="ORF">H1011_02135</name>
</gene>
<name>A0A832XHL3_9ARCH</name>
<dbReference type="InterPro" id="IPR012017">
    <property type="entry name" value="OapB-like"/>
</dbReference>
<accession>A0A832XHL3</accession>
<reference evidence="2 3" key="1">
    <citation type="journal article" name="Nat. Commun.">
        <title>Undinarchaeota illuminate DPANN phylogeny and the impact of gene transfer on archaeal evolution.</title>
        <authorList>
            <person name="Dombrowski N."/>
            <person name="Williams T.A."/>
            <person name="Sun J."/>
            <person name="Woodcroft B.J."/>
            <person name="Lee J.H."/>
            <person name="Minh B.Q."/>
            <person name="Rinke C."/>
            <person name="Spang A."/>
        </authorList>
    </citation>
    <scope>NUCLEOTIDE SEQUENCE [LARGE SCALE GENOMIC DNA]</scope>
    <source>
        <strain evidence="2">MAG_bin17</strain>
    </source>
</reference>
<dbReference type="EMBL" id="DVAD01000013">
    <property type="protein sequence ID" value="HIJ99600.1"/>
    <property type="molecule type" value="Genomic_DNA"/>
</dbReference>
<evidence type="ECO:0000313" key="3">
    <source>
        <dbReference type="Proteomes" id="UP000604391"/>
    </source>
</evidence>
<feature type="region of interest" description="Disordered" evidence="1">
    <location>
        <begin position="1"/>
        <end position="21"/>
    </location>
</feature>
<comment type="caution">
    <text evidence="2">The sequence shown here is derived from an EMBL/GenBank/DDBJ whole genome shotgun (WGS) entry which is preliminary data.</text>
</comment>
<evidence type="ECO:0000313" key="2">
    <source>
        <dbReference type="EMBL" id="HIJ99600.1"/>
    </source>
</evidence>